<gene>
    <name evidence="7" type="ORF">PQ472_11165</name>
</gene>
<dbReference type="Proteomes" id="UP001220377">
    <property type="component" value="Chromosome"/>
</dbReference>
<feature type="signal peptide" evidence="5">
    <location>
        <begin position="1"/>
        <end position="19"/>
    </location>
</feature>
<evidence type="ECO:0000256" key="5">
    <source>
        <dbReference type="SAM" id="SignalP"/>
    </source>
</evidence>
<proteinExistence type="inferred from homology"/>
<reference evidence="7 8" key="1">
    <citation type="submission" date="2023-02" db="EMBL/GenBank/DDBJ databases">
        <title>Genome sequence of Lacticaseibacillus sp. KACC 23028.</title>
        <authorList>
            <person name="Kim S."/>
            <person name="Heo J."/>
            <person name="Kwon S.-W."/>
        </authorList>
    </citation>
    <scope>NUCLEOTIDE SEQUENCE [LARGE SCALE GENOMIC DNA]</scope>
    <source>
        <strain evidence="7 8">KACC 23028</strain>
    </source>
</reference>
<dbReference type="InterPro" id="IPR000914">
    <property type="entry name" value="SBP_5_dom"/>
</dbReference>
<dbReference type="PROSITE" id="PS51257">
    <property type="entry name" value="PROKAR_LIPOPROTEIN"/>
    <property type="match status" value="1"/>
</dbReference>
<name>A0ABY7WRT7_9LACO</name>
<comment type="similarity">
    <text evidence="2">Belongs to the bacterial solute-binding protein 5 family.</text>
</comment>
<feature type="chain" id="PRO_5047470280" evidence="5">
    <location>
        <begin position="20"/>
        <end position="545"/>
    </location>
</feature>
<dbReference type="EMBL" id="CP117884">
    <property type="protein sequence ID" value="WDF82436.1"/>
    <property type="molecule type" value="Genomic_DNA"/>
</dbReference>
<dbReference type="CDD" id="cd08504">
    <property type="entry name" value="PBP2_OppA"/>
    <property type="match status" value="1"/>
</dbReference>
<organism evidence="7 8">
    <name type="scientific">Lacticaseibacillus pabuli</name>
    <dbReference type="NCBI Taxonomy" id="3025672"/>
    <lineage>
        <taxon>Bacteria</taxon>
        <taxon>Bacillati</taxon>
        <taxon>Bacillota</taxon>
        <taxon>Bacilli</taxon>
        <taxon>Lactobacillales</taxon>
        <taxon>Lactobacillaceae</taxon>
        <taxon>Lacticaseibacillus</taxon>
    </lineage>
</organism>
<accession>A0ABY7WRT7</accession>
<dbReference type="Pfam" id="PF00496">
    <property type="entry name" value="SBP_bac_5"/>
    <property type="match status" value="1"/>
</dbReference>
<protein>
    <submittedName>
        <fullName evidence="7">Peptide ABC transporter substrate-binding protein</fullName>
    </submittedName>
</protein>
<dbReference type="PANTHER" id="PTHR30290:SF10">
    <property type="entry name" value="PERIPLASMIC OLIGOPEPTIDE-BINDING PROTEIN-RELATED"/>
    <property type="match status" value="1"/>
</dbReference>
<sequence>MKKKILMGAAAAALTVLLAACGGKSSSSNTSSVRIMAGDIINTMDAAQATDVISGQALANTMSGLYRFHGNKLEPDMAAKMATVSKDQKTYTFHLRKGTTWNDGKAVTAQDFAYSWRRAVDPATKSQYAYIFSGIKNADAIANGKMDKSKLGVEAPNKSTFIVHLDKAMPYFEKMITLQTFDPVEKSKVEKYGNKYGTSSKTIAFNGPYTMKGWSGSDQKWNETKNPKYWDKKNIKINKLSYQVVKDPSTALNLYQDNKLDDVVLSGNDAQQMKNNPAFNNRAMNATYYLELNANRIPAFKNEKVRQAISMAINRPDFIKQVLGNGSQPISTVVATKMMYNDKGEDFTTKPTKAVKQYTDYDLKGARKLFSQGMKEVGSKSVNYTLTSDDTALAKNTLEYLQNALEKLSTSDAKMKVTTRSVPFKTRLQLSQDHKSDMVVTAWSPDFPDAISFLSMFTTGASYNDGQFSNAQYDKLINASSGVDATNADKRWNDMQQASELLTKTAGVIPLYQLGESHLTRTSIKGMAICPNGMINFVGAHVDKK</sequence>
<dbReference type="PANTHER" id="PTHR30290">
    <property type="entry name" value="PERIPLASMIC BINDING COMPONENT OF ABC TRANSPORTER"/>
    <property type="match status" value="1"/>
</dbReference>
<dbReference type="Gene3D" id="3.10.105.10">
    <property type="entry name" value="Dipeptide-binding Protein, Domain 3"/>
    <property type="match status" value="1"/>
</dbReference>
<dbReference type="InterPro" id="IPR039424">
    <property type="entry name" value="SBP_5"/>
</dbReference>
<dbReference type="Gene3D" id="3.40.190.10">
    <property type="entry name" value="Periplasmic binding protein-like II"/>
    <property type="match status" value="1"/>
</dbReference>
<evidence type="ECO:0000256" key="1">
    <source>
        <dbReference type="ARBA" id="ARBA00004196"/>
    </source>
</evidence>
<evidence type="ECO:0000259" key="6">
    <source>
        <dbReference type="Pfam" id="PF00496"/>
    </source>
</evidence>
<dbReference type="SUPFAM" id="SSF53850">
    <property type="entry name" value="Periplasmic binding protein-like II"/>
    <property type="match status" value="1"/>
</dbReference>
<keyword evidence="4 5" id="KW-0732">Signal</keyword>
<comment type="subcellular location">
    <subcellularLocation>
        <location evidence="1">Cell envelope</location>
    </subcellularLocation>
</comment>
<evidence type="ECO:0000256" key="4">
    <source>
        <dbReference type="ARBA" id="ARBA00022729"/>
    </source>
</evidence>
<keyword evidence="8" id="KW-1185">Reference proteome</keyword>
<dbReference type="PIRSF" id="PIRSF002741">
    <property type="entry name" value="MppA"/>
    <property type="match status" value="1"/>
</dbReference>
<keyword evidence="3" id="KW-0813">Transport</keyword>
<evidence type="ECO:0000313" key="8">
    <source>
        <dbReference type="Proteomes" id="UP001220377"/>
    </source>
</evidence>
<evidence type="ECO:0000256" key="2">
    <source>
        <dbReference type="ARBA" id="ARBA00005695"/>
    </source>
</evidence>
<feature type="domain" description="Solute-binding protein family 5" evidence="6">
    <location>
        <begin position="72"/>
        <end position="463"/>
    </location>
</feature>
<dbReference type="InterPro" id="IPR030678">
    <property type="entry name" value="Peptide/Ni-bd"/>
</dbReference>
<evidence type="ECO:0000256" key="3">
    <source>
        <dbReference type="ARBA" id="ARBA00022448"/>
    </source>
</evidence>
<evidence type="ECO:0000313" key="7">
    <source>
        <dbReference type="EMBL" id="WDF82436.1"/>
    </source>
</evidence>
<dbReference type="RefSeq" id="WP_274259885.1">
    <property type="nucleotide sequence ID" value="NZ_CP117884.1"/>
</dbReference>
<dbReference type="Gene3D" id="3.90.76.10">
    <property type="entry name" value="Dipeptide-binding Protein, Domain 1"/>
    <property type="match status" value="1"/>
</dbReference>